<gene>
    <name evidence="2" type="ORF">bsdE14_07270</name>
</gene>
<proteinExistence type="predicted"/>
<dbReference type="Proteomes" id="UP001208567">
    <property type="component" value="Unassembled WGS sequence"/>
</dbReference>
<feature type="transmembrane region" description="Helical" evidence="1">
    <location>
        <begin position="60"/>
        <end position="79"/>
    </location>
</feature>
<dbReference type="InterPro" id="IPR019649">
    <property type="entry name" value="DUF2512"/>
</dbReference>
<keyword evidence="1" id="KW-0812">Transmembrane</keyword>
<name>A0ABQ5N284_9CLOT</name>
<evidence type="ECO:0000313" key="3">
    <source>
        <dbReference type="Proteomes" id="UP001208567"/>
    </source>
</evidence>
<keyword evidence="1" id="KW-0472">Membrane</keyword>
<dbReference type="RefSeq" id="WP_264848610.1">
    <property type="nucleotide sequence ID" value="NZ_BRXR01000001.1"/>
</dbReference>
<feature type="transmembrane region" description="Helical" evidence="1">
    <location>
        <begin position="7"/>
        <end position="26"/>
    </location>
</feature>
<sequence length="120" mass="13516">MKHVYAILAKFIIIAIILEITLGLMTDLNFSEVLMISLSVTILAYLIGDLFILSISNNTIATIADIGLTFLTILAFNYVYGYGRISYLDSIVSAVVVGIGEWFFHKYVVRHVFPNREEIH</sequence>
<feature type="transmembrane region" description="Helical" evidence="1">
    <location>
        <begin position="32"/>
        <end position="53"/>
    </location>
</feature>
<keyword evidence="1" id="KW-1133">Transmembrane helix</keyword>
<evidence type="ECO:0000256" key="1">
    <source>
        <dbReference type="SAM" id="Phobius"/>
    </source>
</evidence>
<evidence type="ECO:0000313" key="2">
    <source>
        <dbReference type="EMBL" id="GLC29317.1"/>
    </source>
</evidence>
<keyword evidence="3" id="KW-1185">Reference proteome</keyword>
<reference evidence="2 3" key="1">
    <citation type="journal article" date="2024" name="Int. J. Syst. Evol. Microbiol.">
        <title>Clostridium omnivorum sp. nov., isolated from anoxic soil under the treatment of reductive soil disinfestation.</title>
        <authorList>
            <person name="Ueki A."/>
            <person name="Tonouchi A."/>
            <person name="Kaku N."/>
            <person name="Honma S."/>
            <person name="Ueki K."/>
        </authorList>
    </citation>
    <scope>NUCLEOTIDE SEQUENCE [LARGE SCALE GENOMIC DNA]</scope>
    <source>
        <strain evidence="2 3">E14</strain>
    </source>
</reference>
<organism evidence="2 3">
    <name type="scientific">Clostridium omnivorum</name>
    <dbReference type="NCBI Taxonomy" id="1604902"/>
    <lineage>
        <taxon>Bacteria</taxon>
        <taxon>Bacillati</taxon>
        <taxon>Bacillota</taxon>
        <taxon>Clostridia</taxon>
        <taxon>Eubacteriales</taxon>
        <taxon>Clostridiaceae</taxon>
        <taxon>Clostridium</taxon>
    </lineage>
</organism>
<accession>A0ABQ5N284</accession>
<protein>
    <recommendedName>
        <fullName evidence="4">DUF2512 family protein</fullName>
    </recommendedName>
</protein>
<comment type="caution">
    <text evidence="2">The sequence shown here is derived from an EMBL/GenBank/DDBJ whole genome shotgun (WGS) entry which is preliminary data.</text>
</comment>
<dbReference type="EMBL" id="BRXR01000001">
    <property type="protein sequence ID" value="GLC29317.1"/>
    <property type="molecule type" value="Genomic_DNA"/>
</dbReference>
<evidence type="ECO:0008006" key="4">
    <source>
        <dbReference type="Google" id="ProtNLM"/>
    </source>
</evidence>
<dbReference type="Pfam" id="PF10710">
    <property type="entry name" value="DUF2512"/>
    <property type="match status" value="1"/>
</dbReference>